<evidence type="ECO:0000256" key="2">
    <source>
        <dbReference type="ARBA" id="ARBA00004651"/>
    </source>
</evidence>
<dbReference type="Gene3D" id="1.10.287.130">
    <property type="match status" value="1"/>
</dbReference>
<dbReference type="EC" id="2.7.13.3" evidence="3"/>
<evidence type="ECO:0000256" key="5">
    <source>
        <dbReference type="ARBA" id="ARBA00022553"/>
    </source>
</evidence>
<dbReference type="InterPro" id="IPR050428">
    <property type="entry name" value="TCS_sensor_his_kinase"/>
</dbReference>
<evidence type="ECO:0000256" key="14">
    <source>
        <dbReference type="SAM" id="Coils"/>
    </source>
</evidence>
<dbReference type="SUPFAM" id="SSF158472">
    <property type="entry name" value="HAMP domain-like"/>
    <property type="match status" value="1"/>
</dbReference>
<dbReference type="GO" id="GO:0005524">
    <property type="term" value="F:ATP binding"/>
    <property type="evidence" value="ECO:0007669"/>
    <property type="project" value="UniProtKB-KW"/>
</dbReference>
<evidence type="ECO:0000256" key="15">
    <source>
        <dbReference type="SAM" id="Phobius"/>
    </source>
</evidence>
<dbReference type="PROSITE" id="PS50109">
    <property type="entry name" value="HIS_KIN"/>
    <property type="match status" value="1"/>
</dbReference>
<dbReference type="InterPro" id="IPR003660">
    <property type="entry name" value="HAMP_dom"/>
</dbReference>
<dbReference type="EMBL" id="CP033464">
    <property type="protein sequence ID" value="QDX92266.1"/>
    <property type="molecule type" value="Genomic_DNA"/>
</dbReference>
<keyword evidence="8" id="KW-0547">Nucleotide-binding</keyword>
<dbReference type="PANTHER" id="PTHR45436">
    <property type="entry name" value="SENSOR HISTIDINE KINASE YKOH"/>
    <property type="match status" value="1"/>
</dbReference>
<dbReference type="PANTHER" id="PTHR45436:SF5">
    <property type="entry name" value="SENSOR HISTIDINE KINASE TRCS"/>
    <property type="match status" value="1"/>
</dbReference>
<evidence type="ECO:0000256" key="10">
    <source>
        <dbReference type="ARBA" id="ARBA00022840"/>
    </source>
</evidence>
<dbReference type="GO" id="GO:0005886">
    <property type="term" value="C:plasma membrane"/>
    <property type="evidence" value="ECO:0007669"/>
    <property type="project" value="UniProtKB-SubCell"/>
</dbReference>
<keyword evidence="5" id="KW-0597">Phosphoprotein</keyword>
<evidence type="ECO:0000313" key="18">
    <source>
        <dbReference type="EMBL" id="QDX92266.1"/>
    </source>
</evidence>
<comment type="catalytic activity">
    <reaction evidence="1">
        <text>ATP + protein L-histidine = ADP + protein N-phospho-L-histidine.</text>
        <dbReference type="EC" id="2.7.13.3"/>
    </reaction>
</comment>
<dbReference type="Gene3D" id="3.30.565.10">
    <property type="entry name" value="Histidine kinase-like ATPase, C-terminal domain"/>
    <property type="match status" value="1"/>
</dbReference>
<comment type="subcellular location">
    <subcellularLocation>
        <location evidence="2">Cell membrane</location>
        <topology evidence="2">Multi-pass membrane protein</topology>
    </subcellularLocation>
</comment>
<sequence>MKHRGMKRKLFFSHLGVALISLLVIIIIVNISVSFTFGKYVENQLKGEADAILKDLTESYVEMNGWNKHMLMGTAHRAMQREMTVILLDAEGRLIWDSTTMGMHMSSSHSGHSCAVEDALPQSTYSTPIIIADRQVGTLHVSLSDGQFQLQEREFITRFNGMVGVALLFVIVGVYYYSVRISRGISHPLLHIKEKANRMRTGDLTARVETGTLHGEIQELGQALNHLAESLQKQERLRKNLTADIAHELRTPLATIQSYMEAFEDGVWEPTTDKLRICQEQTLQLVLLIRDLEKLTEAENPMLRLQKDQVNLSEIISEAQKSIAELWDNKRISYVPPSQKEVILNADYRRLLQVFTNLLSNAYKYTPEYGEVHVTIKEQQSDIVIQVIDTGVGIKKEELPYIFERFYRGEKSRSRKSGGAGIGLAIVKAIVEAHDGEVQVESDVHKGTTCCVRLPVTRSMGV</sequence>
<protein>
    <recommendedName>
        <fullName evidence="3">histidine kinase</fullName>
        <ecNumber evidence="3">2.7.13.3</ecNumber>
    </recommendedName>
</protein>
<dbReference type="GO" id="GO:0000155">
    <property type="term" value="F:phosphorelay sensor kinase activity"/>
    <property type="evidence" value="ECO:0007669"/>
    <property type="project" value="InterPro"/>
</dbReference>
<evidence type="ECO:0000256" key="13">
    <source>
        <dbReference type="ARBA" id="ARBA00023136"/>
    </source>
</evidence>
<keyword evidence="4" id="KW-1003">Cell membrane</keyword>
<evidence type="ECO:0000256" key="6">
    <source>
        <dbReference type="ARBA" id="ARBA00022679"/>
    </source>
</evidence>
<feature type="domain" description="HAMP" evidence="17">
    <location>
        <begin position="183"/>
        <end position="236"/>
    </location>
</feature>
<evidence type="ECO:0000256" key="1">
    <source>
        <dbReference type="ARBA" id="ARBA00000085"/>
    </source>
</evidence>
<dbReference type="InterPro" id="IPR036890">
    <property type="entry name" value="HATPase_C_sf"/>
</dbReference>
<gene>
    <name evidence="18" type="ORF">EEL30_07805</name>
</gene>
<evidence type="ECO:0000313" key="19">
    <source>
        <dbReference type="Proteomes" id="UP000319432"/>
    </source>
</evidence>
<keyword evidence="6" id="KW-0808">Transferase</keyword>
<keyword evidence="12" id="KW-0902">Two-component regulatory system</keyword>
<feature type="coiled-coil region" evidence="14">
    <location>
        <begin position="217"/>
        <end position="244"/>
    </location>
</feature>
<dbReference type="SUPFAM" id="SSF47384">
    <property type="entry name" value="Homodimeric domain of signal transducing histidine kinase"/>
    <property type="match status" value="1"/>
</dbReference>
<keyword evidence="9" id="KW-0418">Kinase</keyword>
<dbReference type="FunFam" id="3.30.565.10:FF:000006">
    <property type="entry name" value="Sensor histidine kinase WalK"/>
    <property type="match status" value="1"/>
</dbReference>
<feature type="domain" description="Histidine kinase" evidence="16">
    <location>
        <begin position="244"/>
        <end position="458"/>
    </location>
</feature>
<evidence type="ECO:0000256" key="8">
    <source>
        <dbReference type="ARBA" id="ARBA00022741"/>
    </source>
</evidence>
<dbReference type="PROSITE" id="PS50885">
    <property type="entry name" value="HAMP"/>
    <property type="match status" value="1"/>
</dbReference>
<evidence type="ECO:0000256" key="12">
    <source>
        <dbReference type="ARBA" id="ARBA00023012"/>
    </source>
</evidence>
<dbReference type="Pfam" id="PF02518">
    <property type="entry name" value="HATPase_c"/>
    <property type="match status" value="1"/>
</dbReference>
<keyword evidence="10" id="KW-0067">ATP-binding</keyword>
<dbReference type="InterPro" id="IPR003661">
    <property type="entry name" value="HisK_dim/P_dom"/>
</dbReference>
<dbReference type="Proteomes" id="UP000319432">
    <property type="component" value="Chromosome"/>
</dbReference>
<evidence type="ECO:0000256" key="7">
    <source>
        <dbReference type="ARBA" id="ARBA00022692"/>
    </source>
</evidence>
<dbReference type="AlphaFoldDB" id="A0A518V5K0"/>
<keyword evidence="19" id="KW-1185">Reference proteome</keyword>
<reference evidence="18 19" key="1">
    <citation type="submission" date="2018-11" db="EMBL/GenBank/DDBJ databases">
        <title>Phylogenetic determinants of toxin gene distribution in genomes of Brevibacillus laterosporus.</title>
        <authorList>
            <person name="Glare T.R."/>
            <person name="Durrant A."/>
            <person name="Berry C."/>
            <person name="Palma L."/>
            <person name="Ormskirk M."/>
            <person name="Cox M.O."/>
        </authorList>
    </citation>
    <scope>NUCLEOTIDE SEQUENCE [LARGE SCALE GENOMIC DNA]</scope>
    <source>
        <strain evidence="18 19">1821L</strain>
    </source>
</reference>
<evidence type="ECO:0000259" key="17">
    <source>
        <dbReference type="PROSITE" id="PS50885"/>
    </source>
</evidence>
<evidence type="ECO:0000256" key="9">
    <source>
        <dbReference type="ARBA" id="ARBA00022777"/>
    </source>
</evidence>
<evidence type="ECO:0000256" key="3">
    <source>
        <dbReference type="ARBA" id="ARBA00012438"/>
    </source>
</evidence>
<keyword evidence="11 15" id="KW-1133">Transmembrane helix</keyword>
<proteinExistence type="predicted"/>
<dbReference type="SMART" id="SM00387">
    <property type="entry name" value="HATPase_c"/>
    <property type="match status" value="1"/>
</dbReference>
<keyword evidence="14" id="KW-0175">Coiled coil</keyword>
<dbReference type="SMART" id="SM00388">
    <property type="entry name" value="HisKA"/>
    <property type="match status" value="1"/>
</dbReference>
<dbReference type="InterPro" id="IPR005467">
    <property type="entry name" value="His_kinase_dom"/>
</dbReference>
<evidence type="ECO:0000259" key="16">
    <source>
        <dbReference type="PROSITE" id="PS50109"/>
    </source>
</evidence>
<keyword evidence="7 15" id="KW-0812">Transmembrane</keyword>
<dbReference type="PRINTS" id="PR00344">
    <property type="entry name" value="BCTRLSENSOR"/>
</dbReference>
<keyword evidence="13 15" id="KW-0472">Membrane</keyword>
<accession>A0A518V5K0</accession>
<dbReference type="CDD" id="cd06225">
    <property type="entry name" value="HAMP"/>
    <property type="match status" value="1"/>
</dbReference>
<name>A0A518V5K0_BRELA</name>
<dbReference type="CDD" id="cd00082">
    <property type="entry name" value="HisKA"/>
    <property type="match status" value="1"/>
</dbReference>
<dbReference type="CDD" id="cd00075">
    <property type="entry name" value="HATPase"/>
    <property type="match status" value="1"/>
</dbReference>
<dbReference type="InterPro" id="IPR036097">
    <property type="entry name" value="HisK_dim/P_sf"/>
</dbReference>
<dbReference type="Pfam" id="PF00672">
    <property type="entry name" value="HAMP"/>
    <property type="match status" value="1"/>
</dbReference>
<dbReference type="SUPFAM" id="SSF55874">
    <property type="entry name" value="ATPase domain of HSP90 chaperone/DNA topoisomerase II/histidine kinase"/>
    <property type="match status" value="1"/>
</dbReference>
<dbReference type="InterPro" id="IPR004358">
    <property type="entry name" value="Sig_transdc_His_kin-like_C"/>
</dbReference>
<feature type="transmembrane region" description="Helical" evidence="15">
    <location>
        <begin position="12"/>
        <end position="37"/>
    </location>
</feature>
<dbReference type="Gene3D" id="6.10.340.10">
    <property type="match status" value="1"/>
</dbReference>
<dbReference type="InterPro" id="IPR003594">
    <property type="entry name" value="HATPase_dom"/>
</dbReference>
<evidence type="ECO:0000256" key="4">
    <source>
        <dbReference type="ARBA" id="ARBA00022475"/>
    </source>
</evidence>
<dbReference type="Pfam" id="PF00512">
    <property type="entry name" value="HisKA"/>
    <property type="match status" value="1"/>
</dbReference>
<feature type="transmembrane region" description="Helical" evidence="15">
    <location>
        <begin position="155"/>
        <end position="177"/>
    </location>
</feature>
<evidence type="ECO:0000256" key="11">
    <source>
        <dbReference type="ARBA" id="ARBA00022989"/>
    </source>
</evidence>
<organism evidence="18 19">
    <name type="scientific">Brevibacillus laterosporus</name>
    <name type="common">Bacillus laterosporus</name>
    <dbReference type="NCBI Taxonomy" id="1465"/>
    <lineage>
        <taxon>Bacteria</taxon>
        <taxon>Bacillati</taxon>
        <taxon>Bacillota</taxon>
        <taxon>Bacilli</taxon>
        <taxon>Bacillales</taxon>
        <taxon>Paenibacillaceae</taxon>
        <taxon>Brevibacillus</taxon>
    </lineage>
</organism>
<dbReference type="SMART" id="SM00304">
    <property type="entry name" value="HAMP"/>
    <property type="match status" value="1"/>
</dbReference>
<dbReference type="OrthoDB" id="9813151at2"/>